<accession>A0A7J7NWU4</accession>
<keyword evidence="3" id="KW-1185">Reference proteome</keyword>
<dbReference type="Proteomes" id="UP000541444">
    <property type="component" value="Unassembled WGS sequence"/>
</dbReference>
<feature type="region of interest" description="Disordered" evidence="1">
    <location>
        <begin position="109"/>
        <end position="144"/>
    </location>
</feature>
<feature type="compositionally biased region" description="Polar residues" evidence="1">
    <location>
        <begin position="109"/>
        <end position="119"/>
    </location>
</feature>
<sequence>MANSGTSSNNCTPSTPSSHSPSTPFAKHLSSQFTSYIYHNQSQFQSQTPPPFTMSQGDPSYGQYQNIFTLSQPQPQVFSPYYQPYPLTQPQGFQPPNYFQNYLFHGESTQHSQSDSNASIPVEAAMPHKEKGKRRKKRVSAKQRQIVQVPEDAEFFYETDDVELHWTKADFTFYPDSRSH</sequence>
<reference evidence="2 3" key="1">
    <citation type="journal article" date="2020" name="IScience">
        <title>Genome Sequencing of the Endangered Kingdonia uniflora (Circaeasteraceae, Ranunculales) Reveals Potential Mechanisms of Evolutionary Specialization.</title>
        <authorList>
            <person name="Sun Y."/>
            <person name="Deng T."/>
            <person name="Zhang A."/>
            <person name="Moore M.J."/>
            <person name="Landis J.B."/>
            <person name="Lin N."/>
            <person name="Zhang H."/>
            <person name="Zhang X."/>
            <person name="Huang J."/>
            <person name="Zhang X."/>
            <person name="Sun H."/>
            <person name="Wang H."/>
        </authorList>
    </citation>
    <scope>NUCLEOTIDE SEQUENCE [LARGE SCALE GENOMIC DNA]</scope>
    <source>
        <strain evidence="2">TB1705</strain>
        <tissue evidence="2">Leaf</tissue>
    </source>
</reference>
<evidence type="ECO:0000313" key="3">
    <source>
        <dbReference type="Proteomes" id="UP000541444"/>
    </source>
</evidence>
<gene>
    <name evidence="2" type="ORF">GIB67_009555</name>
</gene>
<feature type="compositionally biased region" description="Basic residues" evidence="1">
    <location>
        <begin position="130"/>
        <end position="141"/>
    </location>
</feature>
<dbReference type="EMBL" id="JACGCM010000497">
    <property type="protein sequence ID" value="KAF6171414.1"/>
    <property type="molecule type" value="Genomic_DNA"/>
</dbReference>
<protein>
    <submittedName>
        <fullName evidence="2">Uncharacterized protein</fullName>
    </submittedName>
</protein>
<organism evidence="2 3">
    <name type="scientific">Kingdonia uniflora</name>
    <dbReference type="NCBI Taxonomy" id="39325"/>
    <lineage>
        <taxon>Eukaryota</taxon>
        <taxon>Viridiplantae</taxon>
        <taxon>Streptophyta</taxon>
        <taxon>Embryophyta</taxon>
        <taxon>Tracheophyta</taxon>
        <taxon>Spermatophyta</taxon>
        <taxon>Magnoliopsida</taxon>
        <taxon>Ranunculales</taxon>
        <taxon>Circaeasteraceae</taxon>
        <taxon>Kingdonia</taxon>
    </lineage>
</organism>
<evidence type="ECO:0000313" key="2">
    <source>
        <dbReference type="EMBL" id="KAF6171414.1"/>
    </source>
</evidence>
<proteinExistence type="predicted"/>
<dbReference type="AlphaFoldDB" id="A0A7J7NWU4"/>
<name>A0A7J7NWU4_9MAGN</name>
<feature type="compositionally biased region" description="Low complexity" evidence="1">
    <location>
        <begin position="1"/>
        <end position="24"/>
    </location>
</feature>
<evidence type="ECO:0000256" key="1">
    <source>
        <dbReference type="SAM" id="MobiDB-lite"/>
    </source>
</evidence>
<feature type="region of interest" description="Disordered" evidence="1">
    <location>
        <begin position="1"/>
        <end position="26"/>
    </location>
</feature>
<comment type="caution">
    <text evidence="2">The sequence shown here is derived from an EMBL/GenBank/DDBJ whole genome shotgun (WGS) entry which is preliminary data.</text>
</comment>